<dbReference type="AlphaFoldDB" id="A0A0M4D9S4"/>
<gene>
    <name evidence="1" type="ORF">DSOUD_1987</name>
</gene>
<evidence type="ECO:0000313" key="2">
    <source>
        <dbReference type="Proteomes" id="UP000057158"/>
    </source>
</evidence>
<sequence>MFLTIFCALLASLWLTVTMTALCPMRAIQKRRQARELEDEGV</sequence>
<organism evidence="1 2">
    <name type="scientific">Desulfuromonas soudanensis</name>
    <dbReference type="NCBI Taxonomy" id="1603606"/>
    <lineage>
        <taxon>Bacteria</taxon>
        <taxon>Pseudomonadati</taxon>
        <taxon>Thermodesulfobacteriota</taxon>
        <taxon>Desulfuromonadia</taxon>
        <taxon>Desulfuromonadales</taxon>
        <taxon>Desulfuromonadaceae</taxon>
        <taxon>Desulfuromonas</taxon>
    </lineage>
</organism>
<dbReference type="PATRIC" id="fig|1603606.3.peg.2148"/>
<keyword evidence="2" id="KW-1185">Reference proteome</keyword>
<dbReference type="Proteomes" id="UP000057158">
    <property type="component" value="Chromosome"/>
</dbReference>
<evidence type="ECO:0000313" key="1">
    <source>
        <dbReference type="EMBL" id="ALC16755.1"/>
    </source>
</evidence>
<protein>
    <submittedName>
        <fullName evidence="1">Uncharacterized protein</fullName>
    </submittedName>
</protein>
<accession>A0A0M4D9S4</accession>
<proteinExistence type="predicted"/>
<reference evidence="1 2" key="1">
    <citation type="submission" date="2015-07" db="EMBL/GenBank/DDBJ databases">
        <title>Isolation and Genomic Characterization of a Novel Halophilic Metal-Reducing Deltaproteobacterium from the Deep Subsurface.</title>
        <authorList>
            <person name="Badalamenti J.P."/>
            <person name="Summers Z.M."/>
            <person name="Gralnick J.A."/>
            <person name="Bond D.R."/>
        </authorList>
    </citation>
    <scope>NUCLEOTIDE SEQUENCE [LARGE SCALE GENOMIC DNA]</scope>
    <source>
        <strain evidence="1 2">WTL</strain>
    </source>
</reference>
<name>A0A0M4D9S4_9BACT</name>
<dbReference type="KEGG" id="des:DSOUD_1987"/>
<dbReference type="STRING" id="1603606.DSOUD_1987"/>
<dbReference type="EMBL" id="CP010802">
    <property type="protein sequence ID" value="ALC16755.1"/>
    <property type="molecule type" value="Genomic_DNA"/>
</dbReference>
<dbReference type="RefSeq" id="WP_269745835.1">
    <property type="nucleotide sequence ID" value="NZ_CP010802.1"/>
</dbReference>